<dbReference type="HOGENOM" id="CLU_041459_0_0_1"/>
<dbReference type="AlphaFoldDB" id="M3CJN3"/>
<dbReference type="EMBL" id="KB456262">
    <property type="protein sequence ID" value="EMF14028.1"/>
    <property type="molecule type" value="Genomic_DNA"/>
</dbReference>
<dbReference type="InterPro" id="IPR051283">
    <property type="entry name" value="Sec_Metabolite_Acyltrans"/>
</dbReference>
<keyword evidence="3" id="KW-1185">Reference proteome</keyword>
<dbReference type="Proteomes" id="UP000016931">
    <property type="component" value="Unassembled WGS sequence"/>
</dbReference>
<evidence type="ECO:0000313" key="3">
    <source>
        <dbReference type="Proteomes" id="UP000016931"/>
    </source>
</evidence>
<gene>
    <name evidence="2" type="ORF">SEPMUDRAFT_40022</name>
</gene>
<dbReference type="STRING" id="692275.M3CJN3"/>
<evidence type="ECO:0008006" key="4">
    <source>
        <dbReference type="Google" id="ProtNLM"/>
    </source>
</evidence>
<dbReference type="Pfam" id="PF02458">
    <property type="entry name" value="Transferase"/>
    <property type="match status" value="2"/>
</dbReference>
<dbReference type="PANTHER" id="PTHR31896">
    <property type="entry name" value="FAMILY REGULATORY PROTEIN, PUTATIVE (AFU_ORTHOLOGUE AFUA_3G14730)-RELATED"/>
    <property type="match status" value="1"/>
</dbReference>
<protein>
    <recommendedName>
        <fullName evidence="4">Transferase family protein</fullName>
    </recommendedName>
</protein>
<dbReference type="eggNOG" id="ENOG502QVMC">
    <property type="taxonomic scope" value="Eukaryota"/>
</dbReference>
<reference evidence="2 3" key="1">
    <citation type="journal article" date="2012" name="PLoS Pathog.">
        <title>Diverse lifestyles and strategies of plant pathogenesis encoded in the genomes of eighteen Dothideomycetes fungi.</title>
        <authorList>
            <person name="Ohm R.A."/>
            <person name="Feau N."/>
            <person name="Henrissat B."/>
            <person name="Schoch C.L."/>
            <person name="Horwitz B.A."/>
            <person name="Barry K.W."/>
            <person name="Condon B.J."/>
            <person name="Copeland A.C."/>
            <person name="Dhillon B."/>
            <person name="Glaser F."/>
            <person name="Hesse C.N."/>
            <person name="Kosti I."/>
            <person name="LaButti K."/>
            <person name="Lindquist E.A."/>
            <person name="Lucas S."/>
            <person name="Salamov A.A."/>
            <person name="Bradshaw R.E."/>
            <person name="Ciuffetti L."/>
            <person name="Hamelin R.C."/>
            <person name="Kema G.H.J."/>
            <person name="Lawrence C."/>
            <person name="Scott J.A."/>
            <person name="Spatafora J.W."/>
            <person name="Turgeon B.G."/>
            <person name="de Wit P.J.G.M."/>
            <person name="Zhong S."/>
            <person name="Goodwin S.B."/>
            <person name="Grigoriev I.V."/>
        </authorList>
    </citation>
    <scope>NUCLEOTIDE SEQUENCE [LARGE SCALE GENOMIC DNA]</scope>
    <source>
        <strain evidence="2 3">SO2202</strain>
    </source>
</reference>
<dbReference type="PANTHER" id="PTHR31896:SF64">
    <property type="entry name" value="TRICHOTHECENE 3-O-ACETYLTRANSFERASE"/>
    <property type="match status" value="1"/>
</dbReference>
<accession>M3CJN3</accession>
<dbReference type="GO" id="GO:0016740">
    <property type="term" value="F:transferase activity"/>
    <property type="evidence" value="ECO:0007669"/>
    <property type="project" value="UniProtKB-KW"/>
</dbReference>
<dbReference type="InterPro" id="IPR023213">
    <property type="entry name" value="CAT-like_dom_sf"/>
</dbReference>
<organism evidence="2 3">
    <name type="scientific">Sphaerulina musiva (strain SO2202)</name>
    <name type="common">Poplar stem canker fungus</name>
    <name type="synonym">Septoria musiva</name>
    <dbReference type="NCBI Taxonomy" id="692275"/>
    <lineage>
        <taxon>Eukaryota</taxon>
        <taxon>Fungi</taxon>
        <taxon>Dikarya</taxon>
        <taxon>Ascomycota</taxon>
        <taxon>Pezizomycotina</taxon>
        <taxon>Dothideomycetes</taxon>
        <taxon>Dothideomycetidae</taxon>
        <taxon>Mycosphaerellales</taxon>
        <taxon>Mycosphaerellaceae</taxon>
        <taxon>Sphaerulina</taxon>
    </lineage>
</organism>
<dbReference type="GeneID" id="27905905"/>
<dbReference type="OMA" id="FHRYDWW"/>
<name>M3CJN3_SPHMS</name>
<dbReference type="RefSeq" id="XP_016762149.1">
    <property type="nucleotide sequence ID" value="XM_016908768.1"/>
</dbReference>
<proteinExistence type="predicted"/>
<sequence>MATSPHLVDIHRRERVFAKSPSSGERTVALSLLDATTANFALTNACWLFEKPHLQSPTSLVDHLKETLSIALDAYPQFCGRLRAIDTIGDSTPLPDEVKAFPAHARRFGRVYVQFGRPDDAGVEFVAASSSASLDELHPLTRVSTKPLWNRQEYSLQPFVPPGDVAHALQPTASGTDGVLPPIMAIQFCELSCGGFVLAAKIAHPVADISALTVFVQDWASISRSVLQGMMELPKPNPIFDPQLLDSMAAGNINEPEPDHATMKCVENLPLHRYDWWAPPGKPPAALVDQPIKPAGNAMPWTEWDAKAPVSTYTIHFTRDQIEKLWSDANPTATSGNLRISRHDALLAHIWSCITRARNLHQDTQPVHCDLTLGLRSALGLDRTFIASPTMMTAISLTGSEVSAPQNLPLIAQRIRQILSIITRRENLAAHLHSVAYEQSPQRIWQAFLGQRHILVTTWGRAGIYEVDFGCGADIRYAEGVMPSLDGMVLVKEAPPSPPSRLGSSAAETGGGAWTDWGVDVSLSLRSEQMECLLRDTLLLPKI</sequence>
<keyword evidence="1" id="KW-0808">Transferase</keyword>
<dbReference type="Gene3D" id="3.30.559.10">
    <property type="entry name" value="Chloramphenicol acetyltransferase-like domain"/>
    <property type="match status" value="2"/>
</dbReference>
<dbReference type="OrthoDB" id="444127at2759"/>
<evidence type="ECO:0000256" key="1">
    <source>
        <dbReference type="ARBA" id="ARBA00022679"/>
    </source>
</evidence>
<evidence type="ECO:0000313" key="2">
    <source>
        <dbReference type="EMBL" id="EMF14028.1"/>
    </source>
</evidence>